<comment type="caution">
    <text evidence="2">The sequence shown here is derived from an EMBL/GenBank/DDBJ whole genome shotgun (WGS) entry which is preliminary data.</text>
</comment>
<dbReference type="Pfam" id="PF06541">
    <property type="entry name" value="ABC_trans_CmpB"/>
    <property type="match status" value="1"/>
</dbReference>
<feature type="transmembrane region" description="Helical" evidence="1">
    <location>
        <begin position="54"/>
        <end position="76"/>
    </location>
</feature>
<dbReference type="AlphaFoldDB" id="A0A940SSQ9"/>
<feature type="transmembrane region" description="Helical" evidence="1">
    <location>
        <begin position="82"/>
        <end position="107"/>
    </location>
</feature>
<feature type="transmembrane region" description="Helical" evidence="1">
    <location>
        <begin position="20"/>
        <end position="42"/>
    </location>
</feature>
<keyword evidence="1" id="KW-0472">Membrane</keyword>
<dbReference type="Proteomes" id="UP000674938">
    <property type="component" value="Unassembled WGS sequence"/>
</dbReference>
<evidence type="ECO:0000256" key="1">
    <source>
        <dbReference type="SAM" id="Phobius"/>
    </source>
</evidence>
<keyword evidence="1" id="KW-1133">Transmembrane helix</keyword>
<protein>
    <submittedName>
        <fullName evidence="2">ABC transporter permease</fullName>
    </submittedName>
</protein>
<dbReference type="InterPro" id="IPR010540">
    <property type="entry name" value="CmpB_TMEM229"/>
</dbReference>
<name>A0A940SSQ9_9ENTE</name>
<sequence length="223" mass="25704">MEYINEKTNRIKLEKVDTVTVFWLFMLGSFLGYLIEMIFCFVKNGFFESRQGLLFGPLSPVYGIAVVLMTILFTPILKKNKLTIFLISSILGGLYEVVCSFVQESVVGSVSWHYPRYALGIFNGRTSLIYMLFWGVLGLAFVRYGYPFVIYLLNRVTASRVTRYTKVLILLLIINIGLSVVAVKRWTERTTGIEPQNRFEQRLDQTFPDTTMKNVYPNMILPK</sequence>
<keyword evidence="1" id="KW-0812">Transmembrane</keyword>
<reference evidence="2" key="1">
    <citation type="submission" date="2020-12" db="EMBL/GenBank/DDBJ databases">
        <title>Vagococcus allomyrinae sp. nov. and Enterococcus lavae sp. nov., isolated from the larvae of Allomyrina dichotoma.</title>
        <authorList>
            <person name="Lee S.D."/>
        </authorList>
    </citation>
    <scope>NUCLEOTIDE SEQUENCE</scope>
    <source>
        <strain evidence="2">BWB3-3</strain>
    </source>
</reference>
<accession>A0A940SSQ9</accession>
<organism evidence="2 3">
    <name type="scientific">Vagococcus allomyrinae</name>
    <dbReference type="NCBI Taxonomy" id="2794353"/>
    <lineage>
        <taxon>Bacteria</taxon>
        <taxon>Bacillati</taxon>
        <taxon>Bacillota</taxon>
        <taxon>Bacilli</taxon>
        <taxon>Lactobacillales</taxon>
        <taxon>Enterococcaceae</taxon>
        <taxon>Vagococcus</taxon>
    </lineage>
</organism>
<feature type="transmembrane region" description="Helical" evidence="1">
    <location>
        <begin position="128"/>
        <end position="152"/>
    </location>
</feature>
<dbReference type="EMBL" id="JAEEGA010000009">
    <property type="protein sequence ID" value="MBP1042252.1"/>
    <property type="molecule type" value="Genomic_DNA"/>
</dbReference>
<evidence type="ECO:0000313" key="3">
    <source>
        <dbReference type="Proteomes" id="UP000674938"/>
    </source>
</evidence>
<gene>
    <name evidence="2" type="ORF">I6N95_14630</name>
</gene>
<keyword evidence="3" id="KW-1185">Reference proteome</keyword>
<feature type="transmembrane region" description="Helical" evidence="1">
    <location>
        <begin position="164"/>
        <end position="183"/>
    </location>
</feature>
<dbReference type="RefSeq" id="WP_209529250.1">
    <property type="nucleotide sequence ID" value="NZ_JAEEGA010000009.1"/>
</dbReference>
<evidence type="ECO:0000313" key="2">
    <source>
        <dbReference type="EMBL" id="MBP1042252.1"/>
    </source>
</evidence>
<proteinExistence type="predicted"/>